<feature type="region of interest" description="Disordered" evidence="1">
    <location>
        <begin position="1"/>
        <end position="24"/>
    </location>
</feature>
<evidence type="ECO:0000313" key="3">
    <source>
        <dbReference type="EMBL" id="TYC14444.1"/>
    </source>
</evidence>
<protein>
    <submittedName>
        <fullName evidence="3">Uncharacterized protein</fullName>
    </submittedName>
</protein>
<dbReference type="RefSeq" id="WP_148350834.1">
    <property type="nucleotide sequence ID" value="NZ_JBHSBF010000036.1"/>
</dbReference>
<organism evidence="3 4">
    <name type="scientific">Actinomadura syzygii</name>
    <dbReference type="NCBI Taxonomy" id="1427538"/>
    <lineage>
        <taxon>Bacteria</taxon>
        <taxon>Bacillati</taxon>
        <taxon>Actinomycetota</taxon>
        <taxon>Actinomycetes</taxon>
        <taxon>Streptosporangiales</taxon>
        <taxon>Thermomonosporaceae</taxon>
        <taxon>Actinomadura</taxon>
    </lineage>
</organism>
<feature type="transmembrane region" description="Helical" evidence="2">
    <location>
        <begin position="29"/>
        <end position="46"/>
    </location>
</feature>
<dbReference type="Proteomes" id="UP000322634">
    <property type="component" value="Unassembled WGS sequence"/>
</dbReference>
<sequence>MNDPHGRSEATTPAAGGASPSARSRAVRPVLWVLLVFFAAADMVLSRLDANMVVDTAFGLATMACATCLIVHHYRNRRG</sequence>
<accession>A0A5D0U8X2</accession>
<dbReference type="EMBL" id="VSFF01000006">
    <property type="protein sequence ID" value="TYC14444.1"/>
    <property type="molecule type" value="Genomic_DNA"/>
</dbReference>
<gene>
    <name evidence="3" type="ORF">FXF65_16460</name>
</gene>
<keyword evidence="4" id="KW-1185">Reference proteome</keyword>
<evidence type="ECO:0000256" key="1">
    <source>
        <dbReference type="SAM" id="MobiDB-lite"/>
    </source>
</evidence>
<dbReference type="AlphaFoldDB" id="A0A5D0U8X2"/>
<reference evidence="3 4" key="1">
    <citation type="submission" date="2019-08" db="EMBL/GenBank/DDBJ databases">
        <title>Actinomadura sp. nov. CYP1-5 isolated from mountain soil.</title>
        <authorList>
            <person name="Songsumanus A."/>
            <person name="Kuncharoen N."/>
            <person name="Kudo T."/>
            <person name="Yuki M."/>
            <person name="Igarashi Y."/>
            <person name="Tanasupawat S."/>
        </authorList>
    </citation>
    <scope>NUCLEOTIDE SEQUENCE [LARGE SCALE GENOMIC DNA]</scope>
    <source>
        <strain evidence="3 4">GKU157</strain>
    </source>
</reference>
<dbReference type="OrthoDB" id="3543793at2"/>
<keyword evidence="2" id="KW-0472">Membrane</keyword>
<evidence type="ECO:0000256" key="2">
    <source>
        <dbReference type="SAM" id="Phobius"/>
    </source>
</evidence>
<name>A0A5D0U8X2_9ACTN</name>
<keyword evidence="2" id="KW-0812">Transmembrane</keyword>
<proteinExistence type="predicted"/>
<keyword evidence="2" id="KW-1133">Transmembrane helix</keyword>
<comment type="caution">
    <text evidence="3">The sequence shown here is derived from an EMBL/GenBank/DDBJ whole genome shotgun (WGS) entry which is preliminary data.</text>
</comment>
<feature type="compositionally biased region" description="Low complexity" evidence="1">
    <location>
        <begin position="10"/>
        <end position="24"/>
    </location>
</feature>
<evidence type="ECO:0000313" key="4">
    <source>
        <dbReference type="Proteomes" id="UP000322634"/>
    </source>
</evidence>
<feature type="transmembrane region" description="Helical" evidence="2">
    <location>
        <begin position="52"/>
        <end position="71"/>
    </location>
</feature>